<proteinExistence type="predicted"/>
<evidence type="ECO:0000313" key="3">
    <source>
        <dbReference type="RefSeq" id="XP_017037661.1"/>
    </source>
</evidence>
<dbReference type="RefSeq" id="XP_017037661.1">
    <property type="nucleotide sequence ID" value="XM_017182172.3"/>
</dbReference>
<evidence type="ECO:0000313" key="2">
    <source>
        <dbReference type="Proteomes" id="UP001652661"/>
    </source>
</evidence>
<dbReference type="InterPro" id="IPR012674">
    <property type="entry name" value="Calycin"/>
</dbReference>
<protein>
    <submittedName>
        <fullName evidence="3">Uncharacterized protein</fullName>
    </submittedName>
</protein>
<gene>
    <name evidence="3" type="primary">LOC108085539</name>
</gene>
<dbReference type="Gene3D" id="2.40.128.20">
    <property type="match status" value="1"/>
</dbReference>
<keyword evidence="2" id="KW-1185">Reference proteome</keyword>
<feature type="chain" id="PRO_5028221324" evidence="1">
    <location>
        <begin position="21"/>
        <end position="162"/>
    </location>
</feature>
<dbReference type="OrthoDB" id="7817703at2759"/>
<dbReference type="SUPFAM" id="SSF50814">
    <property type="entry name" value="Lipocalins"/>
    <property type="match status" value="1"/>
</dbReference>
<sequence length="162" mass="19262">MAKCECLLVLVMLLLGTTQAWKCLYEEFNLDPEKMKGGWYVYGTYPEKIPMCYFEDLDPYWTRITQTDYSSYAVELHCSLPWMRPQMAIYTRAKRPTADTLREIDAYLQSVQLTRDQFILIRKTRGCKNVKHKPLQSWHLSSYTYLKYHPHNIKPLIKNPNI</sequence>
<dbReference type="GeneID" id="108085539"/>
<feature type="signal peptide" evidence="1">
    <location>
        <begin position="1"/>
        <end position="20"/>
    </location>
</feature>
<organism evidence="2 3">
    <name type="scientific">Drosophila kikkawai</name>
    <name type="common">Fruit fly</name>
    <dbReference type="NCBI Taxonomy" id="30033"/>
    <lineage>
        <taxon>Eukaryota</taxon>
        <taxon>Metazoa</taxon>
        <taxon>Ecdysozoa</taxon>
        <taxon>Arthropoda</taxon>
        <taxon>Hexapoda</taxon>
        <taxon>Insecta</taxon>
        <taxon>Pterygota</taxon>
        <taxon>Neoptera</taxon>
        <taxon>Endopterygota</taxon>
        <taxon>Diptera</taxon>
        <taxon>Brachycera</taxon>
        <taxon>Muscomorpha</taxon>
        <taxon>Ephydroidea</taxon>
        <taxon>Drosophilidae</taxon>
        <taxon>Drosophila</taxon>
        <taxon>Sophophora</taxon>
    </lineage>
</organism>
<evidence type="ECO:0000256" key="1">
    <source>
        <dbReference type="SAM" id="SignalP"/>
    </source>
</evidence>
<keyword evidence="1" id="KW-0732">Signal</keyword>
<dbReference type="Proteomes" id="UP001652661">
    <property type="component" value="Chromosome 3L"/>
</dbReference>
<name>A0A6P4JPZ6_DROKI</name>
<reference evidence="3" key="1">
    <citation type="submission" date="2025-08" db="UniProtKB">
        <authorList>
            <consortium name="RefSeq"/>
        </authorList>
    </citation>
    <scope>IDENTIFICATION</scope>
    <source>
        <strain evidence="3">14028-0561.14</strain>
        <tissue evidence="3">Whole fly</tissue>
    </source>
</reference>
<dbReference type="AlphaFoldDB" id="A0A6P4JPZ6"/>
<accession>A0A6P4JPZ6</accession>